<feature type="transmembrane region" description="Helical" evidence="8">
    <location>
        <begin position="73"/>
        <end position="93"/>
    </location>
</feature>
<accession>A0ABZ2TAY5</accession>
<dbReference type="PANTHER" id="PTHR43357:SF4">
    <property type="entry name" value="INNER MEMBRANE ABC TRANSPORTER PERMEASE PROTEIN YDCV"/>
    <property type="match status" value="1"/>
</dbReference>
<comment type="similarity">
    <text evidence="8">Belongs to the binding-protein-dependent transport system permease family.</text>
</comment>
<sequence length="268" mass="29344">MLFHSEKFWIGLRGVINVLLVVYMLAPLVVTLVISFSSALYLTFPPPGFSLQWYEKMFSNPTWTRTLWTSVKILIPAAILATVFGTAAALALSRMESRWAVAIRGLLMAPLIIPVIITAAAIFGVFRIWGLYGTLSGLVIAHVILTLPFVLSTVSANLAVFDRRLEDAASNCGAPPWTAFRRITLPLISPAVMSGMLFAMVISFDELIVSLFLSTPRVRPVTVQMWSNIKGDTDPTIAAIATVLFLFSLFALLMDGLARRRSGRAPGL</sequence>
<dbReference type="RefSeq" id="WP_317056884.1">
    <property type="nucleotide sequence ID" value="NZ_CP146606.1"/>
</dbReference>
<protein>
    <submittedName>
        <fullName evidence="10">ABC transporter permease</fullName>
    </submittedName>
</protein>
<feature type="transmembrane region" description="Helical" evidence="8">
    <location>
        <begin position="135"/>
        <end position="161"/>
    </location>
</feature>
<keyword evidence="3" id="KW-1003">Cell membrane</keyword>
<dbReference type="SUPFAM" id="SSF161098">
    <property type="entry name" value="MetI-like"/>
    <property type="match status" value="1"/>
</dbReference>
<evidence type="ECO:0000256" key="3">
    <source>
        <dbReference type="ARBA" id="ARBA00022475"/>
    </source>
</evidence>
<evidence type="ECO:0000313" key="10">
    <source>
        <dbReference type="EMBL" id="WYK16814.1"/>
    </source>
</evidence>
<dbReference type="InterPro" id="IPR035906">
    <property type="entry name" value="MetI-like_sf"/>
</dbReference>
<keyword evidence="7 8" id="KW-0472">Membrane</keyword>
<dbReference type="Gene3D" id="1.10.3720.10">
    <property type="entry name" value="MetI-like"/>
    <property type="match status" value="1"/>
</dbReference>
<organism evidence="10 11">
    <name type="scientific">Roseovarius rhodophyticola</name>
    <dbReference type="NCBI Taxonomy" id="3080827"/>
    <lineage>
        <taxon>Bacteria</taxon>
        <taxon>Pseudomonadati</taxon>
        <taxon>Pseudomonadota</taxon>
        <taxon>Alphaproteobacteria</taxon>
        <taxon>Rhodobacterales</taxon>
        <taxon>Roseobacteraceae</taxon>
        <taxon>Roseovarius</taxon>
    </lineage>
</organism>
<dbReference type="PANTHER" id="PTHR43357">
    <property type="entry name" value="INNER MEMBRANE ABC TRANSPORTER PERMEASE PROTEIN YDCV"/>
    <property type="match status" value="1"/>
</dbReference>
<dbReference type="Pfam" id="PF00528">
    <property type="entry name" value="BPD_transp_1"/>
    <property type="match status" value="1"/>
</dbReference>
<evidence type="ECO:0000256" key="2">
    <source>
        <dbReference type="ARBA" id="ARBA00022448"/>
    </source>
</evidence>
<keyword evidence="2 8" id="KW-0813">Transport</keyword>
<feature type="transmembrane region" description="Helical" evidence="8">
    <location>
        <begin position="191"/>
        <end position="215"/>
    </location>
</feature>
<dbReference type="CDD" id="cd06261">
    <property type="entry name" value="TM_PBP2"/>
    <property type="match status" value="1"/>
</dbReference>
<keyword evidence="6 8" id="KW-1133">Transmembrane helix</keyword>
<evidence type="ECO:0000313" key="11">
    <source>
        <dbReference type="Proteomes" id="UP001281305"/>
    </source>
</evidence>
<evidence type="ECO:0000256" key="7">
    <source>
        <dbReference type="ARBA" id="ARBA00023136"/>
    </source>
</evidence>
<feature type="domain" description="ABC transmembrane type-1" evidence="9">
    <location>
        <begin position="67"/>
        <end position="255"/>
    </location>
</feature>
<evidence type="ECO:0000256" key="4">
    <source>
        <dbReference type="ARBA" id="ARBA00022519"/>
    </source>
</evidence>
<evidence type="ECO:0000256" key="5">
    <source>
        <dbReference type="ARBA" id="ARBA00022692"/>
    </source>
</evidence>
<reference evidence="10 11" key="1">
    <citation type="submission" date="2024-02" db="EMBL/GenBank/DDBJ databases">
        <title>Roseovarius strain W115 nov., isolated from a marine algae.</title>
        <authorList>
            <person name="Lee M.W."/>
            <person name="Lee J.K."/>
            <person name="Kim J.M."/>
            <person name="Choi D.G."/>
            <person name="Baek J.H."/>
            <person name="Bayburt H."/>
            <person name="Jung J.J."/>
            <person name="Han D.M."/>
            <person name="Jeon C.O."/>
        </authorList>
    </citation>
    <scope>NUCLEOTIDE SEQUENCE [LARGE SCALE GENOMIC DNA]</scope>
    <source>
        <strain evidence="10 11">W115</strain>
    </source>
</reference>
<name>A0ABZ2TAY5_9RHOB</name>
<dbReference type="EMBL" id="CP146606">
    <property type="protein sequence ID" value="WYK16814.1"/>
    <property type="molecule type" value="Genomic_DNA"/>
</dbReference>
<gene>
    <name evidence="10" type="ORF">RZS32_010250</name>
</gene>
<keyword evidence="11" id="KW-1185">Reference proteome</keyword>
<dbReference type="PROSITE" id="PS50928">
    <property type="entry name" value="ABC_TM1"/>
    <property type="match status" value="1"/>
</dbReference>
<keyword evidence="5 8" id="KW-0812">Transmembrane</keyword>
<feature type="transmembrane region" description="Helical" evidence="8">
    <location>
        <begin position="105"/>
        <end position="129"/>
    </location>
</feature>
<keyword evidence="4" id="KW-0997">Cell inner membrane</keyword>
<dbReference type="InterPro" id="IPR000515">
    <property type="entry name" value="MetI-like"/>
</dbReference>
<feature type="transmembrane region" description="Helical" evidence="8">
    <location>
        <begin position="235"/>
        <end position="254"/>
    </location>
</feature>
<evidence type="ECO:0000256" key="6">
    <source>
        <dbReference type="ARBA" id="ARBA00022989"/>
    </source>
</evidence>
<evidence type="ECO:0000259" key="9">
    <source>
        <dbReference type="PROSITE" id="PS50928"/>
    </source>
</evidence>
<comment type="subcellular location">
    <subcellularLocation>
        <location evidence="1">Cell inner membrane</location>
        <topology evidence="1">Multi-pass membrane protein</topology>
    </subcellularLocation>
    <subcellularLocation>
        <location evidence="8">Cell membrane</location>
        <topology evidence="8">Multi-pass membrane protein</topology>
    </subcellularLocation>
</comment>
<feature type="transmembrane region" description="Helical" evidence="8">
    <location>
        <begin position="20"/>
        <end position="44"/>
    </location>
</feature>
<evidence type="ECO:0000256" key="1">
    <source>
        <dbReference type="ARBA" id="ARBA00004429"/>
    </source>
</evidence>
<proteinExistence type="inferred from homology"/>
<dbReference type="Proteomes" id="UP001281305">
    <property type="component" value="Chromosome"/>
</dbReference>
<evidence type="ECO:0000256" key="8">
    <source>
        <dbReference type="RuleBase" id="RU363032"/>
    </source>
</evidence>